<dbReference type="InterPro" id="IPR000160">
    <property type="entry name" value="GGDEF_dom"/>
</dbReference>
<dbReference type="PANTHER" id="PTHR44757:SF2">
    <property type="entry name" value="BIOFILM ARCHITECTURE MAINTENANCE PROTEIN MBAA"/>
    <property type="match status" value="1"/>
</dbReference>
<dbReference type="EC" id="2.7.7.65" evidence="5"/>
<feature type="coiled-coil region" evidence="1">
    <location>
        <begin position="141"/>
        <end position="178"/>
    </location>
</feature>
<dbReference type="InterPro" id="IPR029787">
    <property type="entry name" value="Nucleotide_cyclase"/>
</dbReference>
<sequence length="344" mass="37861">MPAAHMNLAPMSPTEPARAPSGVADAAGLGGALLWSLAQQQGWGVALKSATDGRYLAVNPAMAQLLGRAEAEILGRHDGELLDPMVATLLRAADHTAAAQGGALVSDHRLEWRGERREFQVTRCHGVEGGQPRLWLVWQDLAPQRQREQQLRSALEQLEQQQRANEALRREIVDQSLRDQTSGLNTRAHFEDQMRRELDLSSREHREFALVYMVIDPLPERVAALGQPALDRIHEAMGRLLRGNTRAMDTACRIDEHHFAVLLSGVGLATAHSRMEGLRRQCATQIVMLDGQELGFTVAMGVASYPHTAHGHDELLESCTKALAEARRRGGNNVALASIRFDTN</sequence>
<accession>A0ABU9B678</accession>
<dbReference type="EMBL" id="JBBUTF010000004">
    <property type="protein sequence ID" value="MEK8025389.1"/>
    <property type="molecule type" value="Genomic_DNA"/>
</dbReference>
<proteinExistence type="predicted"/>
<evidence type="ECO:0000313" key="6">
    <source>
        <dbReference type="Proteomes" id="UP001368500"/>
    </source>
</evidence>
<reference evidence="5 6" key="1">
    <citation type="submission" date="2024-04" db="EMBL/GenBank/DDBJ databases">
        <title>Novel species of the genus Ideonella isolated from streams.</title>
        <authorList>
            <person name="Lu H."/>
        </authorList>
    </citation>
    <scope>NUCLEOTIDE SEQUENCE [LARGE SCALE GENOMIC DNA]</scope>
    <source>
        <strain evidence="5 6">BYS139W</strain>
    </source>
</reference>
<dbReference type="PANTHER" id="PTHR44757">
    <property type="entry name" value="DIGUANYLATE CYCLASE DGCP"/>
    <property type="match status" value="1"/>
</dbReference>
<protein>
    <submittedName>
        <fullName evidence="5">Diguanylate cyclase</fullName>
        <ecNumber evidence="5">2.7.7.65</ecNumber>
    </submittedName>
</protein>
<keyword evidence="5" id="KW-0808">Transferase</keyword>
<keyword evidence="5" id="KW-0548">Nucleotidyltransferase</keyword>
<dbReference type="SUPFAM" id="SSF55073">
    <property type="entry name" value="Nucleotide cyclase"/>
    <property type="match status" value="1"/>
</dbReference>
<dbReference type="Pfam" id="PF08448">
    <property type="entry name" value="PAS_4"/>
    <property type="match status" value="1"/>
</dbReference>
<evidence type="ECO:0000256" key="1">
    <source>
        <dbReference type="SAM" id="Coils"/>
    </source>
</evidence>
<dbReference type="PROSITE" id="PS50112">
    <property type="entry name" value="PAS"/>
    <property type="match status" value="1"/>
</dbReference>
<dbReference type="Pfam" id="PF00990">
    <property type="entry name" value="GGDEF"/>
    <property type="match status" value="1"/>
</dbReference>
<dbReference type="InterPro" id="IPR043128">
    <property type="entry name" value="Rev_trsase/Diguanyl_cyclase"/>
</dbReference>
<dbReference type="Proteomes" id="UP001368500">
    <property type="component" value="Unassembled WGS sequence"/>
</dbReference>
<dbReference type="SUPFAM" id="SSF55785">
    <property type="entry name" value="PYP-like sensor domain (PAS domain)"/>
    <property type="match status" value="1"/>
</dbReference>
<dbReference type="CDD" id="cd00130">
    <property type="entry name" value="PAS"/>
    <property type="match status" value="1"/>
</dbReference>
<dbReference type="InterPro" id="IPR035965">
    <property type="entry name" value="PAS-like_dom_sf"/>
</dbReference>
<name>A0ABU9B678_9BURK</name>
<dbReference type="RefSeq" id="WP_341373172.1">
    <property type="nucleotide sequence ID" value="NZ_JBBUTF010000004.1"/>
</dbReference>
<keyword evidence="6" id="KW-1185">Reference proteome</keyword>
<gene>
    <name evidence="5" type="ORF">AACH11_05390</name>
</gene>
<feature type="domain" description="GGDEF" evidence="4">
    <location>
        <begin position="206"/>
        <end position="339"/>
    </location>
</feature>
<dbReference type="Gene3D" id="3.30.450.20">
    <property type="entry name" value="PAS domain"/>
    <property type="match status" value="1"/>
</dbReference>
<comment type="caution">
    <text evidence="5">The sequence shown here is derived from an EMBL/GenBank/DDBJ whole genome shotgun (WGS) entry which is preliminary data.</text>
</comment>
<dbReference type="InterPro" id="IPR000014">
    <property type="entry name" value="PAS"/>
</dbReference>
<dbReference type="CDD" id="cd01949">
    <property type="entry name" value="GGDEF"/>
    <property type="match status" value="1"/>
</dbReference>
<dbReference type="Gene3D" id="3.30.70.270">
    <property type="match status" value="1"/>
</dbReference>
<dbReference type="InterPro" id="IPR013656">
    <property type="entry name" value="PAS_4"/>
</dbReference>
<evidence type="ECO:0000313" key="5">
    <source>
        <dbReference type="EMBL" id="MEK8025389.1"/>
    </source>
</evidence>
<evidence type="ECO:0000259" key="4">
    <source>
        <dbReference type="PROSITE" id="PS50887"/>
    </source>
</evidence>
<dbReference type="SMART" id="SM00267">
    <property type="entry name" value="GGDEF"/>
    <property type="match status" value="1"/>
</dbReference>
<evidence type="ECO:0000256" key="2">
    <source>
        <dbReference type="SAM" id="MobiDB-lite"/>
    </source>
</evidence>
<feature type="region of interest" description="Disordered" evidence="2">
    <location>
        <begin position="1"/>
        <end position="23"/>
    </location>
</feature>
<evidence type="ECO:0000259" key="3">
    <source>
        <dbReference type="PROSITE" id="PS50112"/>
    </source>
</evidence>
<organism evidence="5 6">
    <name type="scientific">Pseudaquabacterium rugosum</name>
    <dbReference type="NCBI Taxonomy" id="2984194"/>
    <lineage>
        <taxon>Bacteria</taxon>
        <taxon>Pseudomonadati</taxon>
        <taxon>Pseudomonadota</taxon>
        <taxon>Betaproteobacteria</taxon>
        <taxon>Burkholderiales</taxon>
        <taxon>Sphaerotilaceae</taxon>
        <taxon>Pseudaquabacterium</taxon>
    </lineage>
</organism>
<dbReference type="InterPro" id="IPR052155">
    <property type="entry name" value="Biofilm_reg_signaling"/>
</dbReference>
<dbReference type="GO" id="GO:0052621">
    <property type="term" value="F:diguanylate cyclase activity"/>
    <property type="evidence" value="ECO:0007669"/>
    <property type="project" value="UniProtKB-EC"/>
</dbReference>
<dbReference type="NCBIfam" id="TIGR00254">
    <property type="entry name" value="GGDEF"/>
    <property type="match status" value="1"/>
</dbReference>
<dbReference type="PROSITE" id="PS50887">
    <property type="entry name" value="GGDEF"/>
    <property type="match status" value="1"/>
</dbReference>
<keyword evidence="1" id="KW-0175">Coiled coil</keyword>
<feature type="domain" description="PAS" evidence="3">
    <location>
        <begin position="52"/>
        <end position="84"/>
    </location>
</feature>